<dbReference type="PANTHER" id="PTHR46021:SF5">
    <property type="entry name" value="ARF-GAP WITH DUAL PH DOMAIN-CONTAINING PROTEIN 1"/>
    <property type="match status" value="1"/>
</dbReference>
<dbReference type="Gene3D" id="2.30.29.30">
    <property type="entry name" value="Pleckstrin-homology domain (PH domain)/Phosphotyrosine-binding domain (PTB)"/>
    <property type="match status" value="2"/>
</dbReference>
<dbReference type="PRINTS" id="PR00405">
    <property type="entry name" value="REVINTRACTNG"/>
</dbReference>
<dbReference type="Pfam" id="PF01412">
    <property type="entry name" value="ArfGap"/>
    <property type="match status" value="1"/>
</dbReference>
<dbReference type="CDD" id="cd13252">
    <property type="entry name" value="PH1_ADAP"/>
    <property type="match status" value="1"/>
</dbReference>
<evidence type="ECO:0000256" key="1">
    <source>
        <dbReference type="ARBA" id="ARBA00022468"/>
    </source>
</evidence>
<keyword evidence="3 5" id="KW-0863">Zinc-finger</keyword>
<keyword evidence="2" id="KW-0479">Metal-binding</keyword>
<evidence type="ECO:0000259" key="7">
    <source>
        <dbReference type="PROSITE" id="PS50003"/>
    </source>
</evidence>
<gene>
    <name evidence="9" type="primary">ADAP1</name>
</gene>
<dbReference type="CDD" id="cd08843">
    <property type="entry name" value="ArfGap_ADAP1"/>
    <property type="match status" value="1"/>
</dbReference>
<dbReference type="InterPro" id="IPR037278">
    <property type="entry name" value="ARFGAP/RecO"/>
</dbReference>
<dbReference type="GO" id="GO:1902936">
    <property type="term" value="F:phosphatidylinositol bisphosphate binding"/>
    <property type="evidence" value="ECO:0007669"/>
    <property type="project" value="InterPro"/>
</dbReference>
<evidence type="ECO:0000259" key="8">
    <source>
        <dbReference type="PROSITE" id="PS50115"/>
    </source>
</evidence>
<dbReference type="Ensembl" id="ENSMMST00000034545.1">
    <property type="protein sequence ID" value="ENSMMSP00000031414.1"/>
    <property type="gene ID" value="ENSMMSG00000023352.1"/>
</dbReference>
<dbReference type="FunFam" id="2.30.29.30:FF:000080">
    <property type="entry name" value="Arf-GAP with dual PH domain-containing protein 1"/>
    <property type="match status" value="1"/>
</dbReference>
<reference evidence="9" key="2">
    <citation type="submission" date="2025-09" db="UniProtKB">
        <authorList>
            <consortium name="Ensembl"/>
        </authorList>
    </citation>
    <scope>IDENTIFICATION</scope>
</reference>
<feature type="domain" description="PH" evidence="7">
    <location>
        <begin position="129"/>
        <end position="230"/>
    </location>
</feature>
<feature type="domain" description="Arf-GAP" evidence="8">
    <location>
        <begin position="7"/>
        <end position="126"/>
    </location>
</feature>
<dbReference type="PANTHER" id="PTHR46021">
    <property type="entry name" value="ARF-GAP WITH DUAL PH DOMAIN-CONTAINING PROTEIN 1-LIKE PROTEIN"/>
    <property type="match status" value="1"/>
</dbReference>
<keyword evidence="4" id="KW-0862">Zinc</keyword>
<dbReference type="InterPro" id="IPR011993">
    <property type="entry name" value="PH-like_dom_sf"/>
</dbReference>
<evidence type="ECO:0000313" key="10">
    <source>
        <dbReference type="Proteomes" id="UP000694544"/>
    </source>
</evidence>
<keyword evidence="1" id="KW-0343">GTPase activation</keyword>
<dbReference type="GO" id="GO:0008270">
    <property type="term" value="F:zinc ion binding"/>
    <property type="evidence" value="ECO:0007669"/>
    <property type="project" value="UniProtKB-KW"/>
</dbReference>
<feature type="compositionally biased region" description="Basic residues" evidence="6">
    <location>
        <begin position="304"/>
        <end position="316"/>
    </location>
</feature>
<dbReference type="PROSITE" id="PS50115">
    <property type="entry name" value="ARFGAP"/>
    <property type="match status" value="1"/>
</dbReference>
<dbReference type="SUPFAM" id="SSF50729">
    <property type="entry name" value="PH domain-like"/>
    <property type="match status" value="2"/>
</dbReference>
<protein>
    <submittedName>
        <fullName evidence="9">ArfGAP with dual PH domains 1</fullName>
    </submittedName>
</protein>
<dbReference type="InterPro" id="IPR001849">
    <property type="entry name" value="PH_domain"/>
</dbReference>
<dbReference type="Proteomes" id="UP000694544">
    <property type="component" value="Unplaced"/>
</dbReference>
<proteinExistence type="predicted"/>
<dbReference type="InterPro" id="IPR001164">
    <property type="entry name" value="ArfGAP_dom"/>
</dbReference>
<accession>A0A8C6FZV0</accession>
<dbReference type="GO" id="GO:0005829">
    <property type="term" value="C:cytosol"/>
    <property type="evidence" value="ECO:0007669"/>
    <property type="project" value="Ensembl"/>
</dbReference>
<dbReference type="InterPro" id="IPR037849">
    <property type="entry name" value="PH1_ADAP"/>
</dbReference>
<dbReference type="InterPro" id="IPR052589">
    <property type="entry name" value="Arf-GAP_dual-PH_domain"/>
</dbReference>
<dbReference type="PROSITE" id="PS50003">
    <property type="entry name" value="PH_DOMAIN"/>
    <property type="match status" value="2"/>
</dbReference>
<dbReference type="GO" id="GO:0005634">
    <property type="term" value="C:nucleus"/>
    <property type="evidence" value="ECO:0007669"/>
    <property type="project" value="Ensembl"/>
</dbReference>
<evidence type="ECO:0000256" key="2">
    <source>
        <dbReference type="ARBA" id="ARBA00022723"/>
    </source>
</evidence>
<sequence length="462" mass="51361">MAKERRRAVLELLQRPGNARCADCGAPDPEWASYTLGVFICLSCSGIHRNIPHVSKVKSVRLDTWEDVQVQFMASRGNAVARATFESKVPPFYYRPSASDCQLLREQWIRAKYQRQEFTHPERQEPYSAGYREGFLWKRGRDNGQFLSRKFVLTEREGALKYFNRSDAKEPKAVMKIEHLNATFQPAKIGHPHGLQVTYLKDNSTRNIFVYHEDGKEMVDWFNALRAARFHYLQVAFPGASDADLVPKLSRNYLQEGYMEKTGPKQTEGFRKRWFTMDDRRLMYFKDPLVRLDTPRDRGVAVPSRHRKAGGPRGHTRLSDSGGAAAPCSPPGAPPGRLRPRGSLHRQQRERLHGAGWAPTVHPGPPLATRDHHRHARAPVSAGLRDGVGAAGVDGGAPEGGGQAHAAPGVRSGSPLQAQALAREGPGGPRTLDCLDVAAGGRGQRGLSFSHEHPCLWNLIVG</sequence>
<organism evidence="9 10">
    <name type="scientific">Moschus moschiferus</name>
    <name type="common">Siberian musk deer</name>
    <name type="synonym">Moschus sibiricus</name>
    <dbReference type="NCBI Taxonomy" id="68415"/>
    <lineage>
        <taxon>Eukaryota</taxon>
        <taxon>Metazoa</taxon>
        <taxon>Chordata</taxon>
        <taxon>Craniata</taxon>
        <taxon>Vertebrata</taxon>
        <taxon>Euteleostomi</taxon>
        <taxon>Mammalia</taxon>
        <taxon>Eutheria</taxon>
        <taxon>Laurasiatheria</taxon>
        <taxon>Artiodactyla</taxon>
        <taxon>Ruminantia</taxon>
        <taxon>Pecora</taxon>
        <taxon>Moschidae</taxon>
        <taxon>Moschus</taxon>
    </lineage>
</organism>
<dbReference type="SMART" id="SM00233">
    <property type="entry name" value="PH"/>
    <property type="match status" value="1"/>
</dbReference>
<feature type="compositionally biased region" description="Gly residues" evidence="6">
    <location>
        <begin position="389"/>
        <end position="403"/>
    </location>
</feature>
<evidence type="ECO:0000313" key="9">
    <source>
        <dbReference type="Ensembl" id="ENSMMSP00000031414.1"/>
    </source>
</evidence>
<dbReference type="InterPro" id="IPR038508">
    <property type="entry name" value="ArfGAP_dom_sf"/>
</dbReference>
<feature type="region of interest" description="Disordered" evidence="6">
    <location>
        <begin position="296"/>
        <end position="412"/>
    </location>
</feature>
<evidence type="ECO:0000256" key="6">
    <source>
        <dbReference type="SAM" id="MobiDB-lite"/>
    </source>
</evidence>
<dbReference type="GO" id="GO:0005886">
    <property type="term" value="C:plasma membrane"/>
    <property type="evidence" value="ECO:0007669"/>
    <property type="project" value="Ensembl"/>
</dbReference>
<keyword evidence="10" id="KW-1185">Reference proteome</keyword>
<dbReference type="Gene3D" id="1.10.220.150">
    <property type="entry name" value="Arf GTPase activating protein"/>
    <property type="match status" value="1"/>
</dbReference>
<dbReference type="SUPFAM" id="SSF57863">
    <property type="entry name" value="ArfGap/RecO-like zinc finger"/>
    <property type="match status" value="1"/>
</dbReference>
<dbReference type="AlphaFoldDB" id="A0A8C6FZV0"/>
<dbReference type="Pfam" id="PF00169">
    <property type="entry name" value="PH"/>
    <property type="match status" value="1"/>
</dbReference>
<evidence type="ECO:0000256" key="3">
    <source>
        <dbReference type="ARBA" id="ARBA00022771"/>
    </source>
</evidence>
<evidence type="ECO:0000256" key="4">
    <source>
        <dbReference type="ARBA" id="ARBA00022833"/>
    </source>
</evidence>
<dbReference type="SMART" id="SM00105">
    <property type="entry name" value="ArfGap"/>
    <property type="match status" value="1"/>
</dbReference>
<dbReference type="GO" id="GO:0005547">
    <property type="term" value="F:phosphatidylinositol-3,4,5-trisphosphate binding"/>
    <property type="evidence" value="ECO:0007669"/>
    <property type="project" value="TreeGrafter"/>
</dbReference>
<reference evidence="9" key="1">
    <citation type="submission" date="2025-08" db="UniProtKB">
        <authorList>
            <consortium name="Ensembl"/>
        </authorList>
    </citation>
    <scope>IDENTIFICATION</scope>
</reference>
<dbReference type="GO" id="GO:0005096">
    <property type="term" value="F:GTPase activator activity"/>
    <property type="evidence" value="ECO:0007669"/>
    <property type="project" value="UniProtKB-KW"/>
</dbReference>
<evidence type="ECO:0000256" key="5">
    <source>
        <dbReference type="PROSITE-ProRule" id="PRU00288"/>
    </source>
</evidence>
<dbReference type="GeneTree" id="ENSGT00940000155698"/>
<dbReference type="FunFam" id="1.10.220.150:FF:000011">
    <property type="entry name" value="Arf-GAP with dual PH domain-containing protein 1"/>
    <property type="match status" value="1"/>
</dbReference>
<feature type="domain" description="PH" evidence="7">
    <location>
        <begin position="252"/>
        <end position="287"/>
    </location>
</feature>
<name>A0A8C6FZV0_MOSMO</name>